<accession>A0A6J5NIS0</accession>
<sequence>MTTDELTQENRRLQRELKQWKRIATMAFTYAKGCLEGCRGACMCTCGYEHYIAKVRIEESNAE</sequence>
<name>A0A6J5NIS0_9CAUD</name>
<proteinExistence type="predicted"/>
<organism evidence="1">
    <name type="scientific">uncultured Caudovirales phage</name>
    <dbReference type="NCBI Taxonomy" id="2100421"/>
    <lineage>
        <taxon>Viruses</taxon>
        <taxon>Duplodnaviria</taxon>
        <taxon>Heunggongvirae</taxon>
        <taxon>Uroviricota</taxon>
        <taxon>Caudoviricetes</taxon>
        <taxon>Peduoviridae</taxon>
        <taxon>Maltschvirus</taxon>
        <taxon>Maltschvirus maltsch</taxon>
    </lineage>
</organism>
<reference evidence="1" key="1">
    <citation type="submission" date="2020-04" db="EMBL/GenBank/DDBJ databases">
        <authorList>
            <person name="Chiriac C."/>
            <person name="Salcher M."/>
            <person name="Ghai R."/>
            <person name="Kavagutti S V."/>
        </authorList>
    </citation>
    <scope>NUCLEOTIDE SEQUENCE</scope>
</reference>
<evidence type="ECO:0000313" key="1">
    <source>
        <dbReference type="EMBL" id="CAB4159209.1"/>
    </source>
</evidence>
<protein>
    <submittedName>
        <fullName evidence="1">Uncharacterized protein</fullName>
    </submittedName>
</protein>
<gene>
    <name evidence="1" type="ORF">UFOVP711_64</name>
</gene>
<dbReference type="EMBL" id="LR796677">
    <property type="protein sequence ID" value="CAB4159209.1"/>
    <property type="molecule type" value="Genomic_DNA"/>
</dbReference>